<evidence type="ECO:0008006" key="5">
    <source>
        <dbReference type="Google" id="ProtNLM"/>
    </source>
</evidence>
<accession>A0A085ZLA5</accession>
<dbReference type="STRING" id="362418.IW19_06605"/>
<dbReference type="SUPFAM" id="SSF53756">
    <property type="entry name" value="UDP-Glycosyltransferase/glycogen phosphorylase"/>
    <property type="match status" value="1"/>
</dbReference>
<dbReference type="InterPro" id="IPR001296">
    <property type="entry name" value="Glyco_trans_1"/>
</dbReference>
<dbReference type="Pfam" id="PF13439">
    <property type="entry name" value="Glyco_transf_4"/>
    <property type="match status" value="1"/>
</dbReference>
<dbReference type="GO" id="GO:0016757">
    <property type="term" value="F:glycosyltransferase activity"/>
    <property type="evidence" value="ECO:0007669"/>
    <property type="project" value="InterPro"/>
</dbReference>
<proteinExistence type="predicted"/>
<gene>
    <name evidence="3" type="ORF">IW19_06605</name>
</gene>
<evidence type="ECO:0000259" key="1">
    <source>
        <dbReference type="Pfam" id="PF00534"/>
    </source>
</evidence>
<keyword evidence="4" id="KW-1185">Reference proteome</keyword>
<dbReference type="Pfam" id="PF00534">
    <property type="entry name" value="Glycos_transf_1"/>
    <property type="match status" value="1"/>
</dbReference>
<feature type="domain" description="Glycosyltransferase subfamily 4-like N-terminal" evidence="2">
    <location>
        <begin position="17"/>
        <end position="151"/>
    </location>
</feature>
<dbReference type="AlphaFoldDB" id="A0A085ZLA5"/>
<name>A0A085ZLA5_9FLAO</name>
<evidence type="ECO:0000313" key="4">
    <source>
        <dbReference type="Proteomes" id="UP000028715"/>
    </source>
</evidence>
<comment type="caution">
    <text evidence="3">The sequence shown here is derived from an EMBL/GenBank/DDBJ whole genome shotgun (WGS) entry which is preliminary data.</text>
</comment>
<organism evidence="3 4">
    <name type="scientific">Flavobacterium reichenbachii</name>
    <dbReference type="NCBI Taxonomy" id="362418"/>
    <lineage>
        <taxon>Bacteria</taxon>
        <taxon>Pseudomonadati</taxon>
        <taxon>Bacteroidota</taxon>
        <taxon>Flavobacteriia</taxon>
        <taxon>Flavobacteriales</taxon>
        <taxon>Flavobacteriaceae</taxon>
        <taxon>Flavobacterium</taxon>
    </lineage>
</organism>
<protein>
    <recommendedName>
        <fullName evidence="5">Glycosyl transferase family 1</fullName>
    </recommendedName>
</protein>
<dbReference type="EMBL" id="JPRL01000001">
    <property type="protein sequence ID" value="KFF05219.1"/>
    <property type="molecule type" value="Genomic_DNA"/>
</dbReference>
<dbReference type="eggNOG" id="COG0438">
    <property type="taxonomic scope" value="Bacteria"/>
</dbReference>
<evidence type="ECO:0000259" key="2">
    <source>
        <dbReference type="Pfam" id="PF13439"/>
    </source>
</evidence>
<feature type="domain" description="Glycosyl transferase family 1" evidence="1">
    <location>
        <begin position="188"/>
        <end position="351"/>
    </location>
</feature>
<dbReference type="RefSeq" id="WP_035682414.1">
    <property type="nucleotide sequence ID" value="NZ_JPRL01000001.1"/>
</dbReference>
<dbReference type="Gene3D" id="3.40.50.2000">
    <property type="entry name" value="Glycogen Phosphorylase B"/>
    <property type="match status" value="2"/>
</dbReference>
<dbReference type="Proteomes" id="UP000028715">
    <property type="component" value="Unassembled WGS sequence"/>
</dbReference>
<dbReference type="OrthoDB" id="9787111at2"/>
<sequence length="376" mass="43007">MKVLQLGKAFPPIKKLGGVEKVMEYFYYGLNEFGIHCDVLGVNDRSKNEIDNYCNEGLIFRESLLFKAKSTFFSISLIFRLWKIQNKYDIIHVHLPDPMALIALFITRPKSKVIIHWHSNILKQKYLYILVKFFESWLLKRSDLILCTTPKYAINNDVLKPFNAKISYVIIGLDVDNSNFNPELELKINSDYKDKKKVVYVGRFVYYKGIEYLIRSFTLVKSDCVLYLIGSGELEIRMKSLVTELGLDSKIVFLGEVNEKDKFTYIKSSNLLVLPSIYKTEAYGIVQIEAMAMGVPVLSTKIAGSGVDWVNKDGESGITVLPENSLELAQAIDKVFLNPDFQVKISEGAKSRYTSFFTKKNMIEDLVIKYKGVLVN</sequence>
<dbReference type="InterPro" id="IPR028098">
    <property type="entry name" value="Glyco_trans_4-like_N"/>
</dbReference>
<reference evidence="3 4" key="1">
    <citation type="submission" date="2014-07" db="EMBL/GenBank/DDBJ databases">
        <title>Genome of Flavobacterium reichenbachii LMG 25512.</title>
        <authorList>
            <person name="Stropko S.J."/>
            <person name="Pipes S.E."/>
            <person name="Newman J.D."/>
        </authorList>
    </citation>
    <scope>NUCLEOTIDE SEQUENCE [LARGE SCALE GENOMIC DNA]</scope>
    <source>
        <strain evidence="3 4">LMG 25512</strain>
    </source>
</reference>
<evidence type="ECO:0000313" key="3">
    <source>
        <dbReference type="EMBL" id="KFF05219.1"/>
    </source>
</evidence>
<dbReference type="PANTHER" id="PTHR45947">
    <property type="entry name" value="SULFOQUINOVOSYL TRANSFERASE SQD2"/>
    <property type="match status" value="1"/>
</dbReference>
<dbReference type="PANTHER" id="PTHR45947:SF3">
    <property type="entry name" value="SULFOQUINOVOSYL TRANSFERASE SQD2"/>
    <property type="match status" value="1"/>
</dbReference>
<dbReference type="InterPro" id="IPR050194">
    <property type="entry name" value="Glycosyltransferase_grp1"/>
</dbReference>